<organism evidence="2">
    <name type="scientific">uncultured Desulfovibrio sp</name>
    <dbReference type="NCBI Taxonomy" id="167968"/>
    <lineage>
        <taxon>Bacteria</taxon>
        <taxon>Pseudomonadati</taxon>
        <taxon>Thermodesulfobacteriota</taxon>
        <taxon>Desulfovibrionia</taxon>
        <taxon>Desulfovibrionales</taxon>
        <taxon>Desulfovibrionaceae</taxon>
        <taxon>Desulfovibrio</taxon>
        <taxon>environmental samples</taxon>
    </lineage>
</organism>
<evidence type="ECO:0008006" key="3">
    <source>
        <dbReference type="Google" id="ProtNLM"/>
    </source>
</evidence>
<evidence type="ECO:0000313" key="2">
    <source>
        <dbReference type="EMBL" id="SCM73953.1"/>
    </source>
</evidence>
<evidence type="ECO:0000256" key="1">
    <source>
        <dbReference type="SAM" id="MobiDB-lite"/>
    </source>
</evidence>
<reference evidence="2" key="1">
    <citation type="submission" date="2016-08" db="EMBL/GenBank/DDBJ databases">
        <authorList>
            <person name="Seilhamer J.J."/>
        </authorList>
    </citation>
    <scope>NUCLEOTIDE SEQUENCE</scope>
    <source>
        <strain evidence="2">86-1</strain>
    </source>
</reference>
<name>A0A212L8P9_9BACT</name>
<gene>
    <name evidence="2" type="ORF">KL86DES1_21642</name>
</gene>
<accession>A0A212L8P9</accession>
<feature type="compositionally biased region" description="Basic and acidic residues" evidence="1">
    <location>
        <begin position="228"/>
        <end position="241"/>
    </location>
</feature>
<dbReference type="AlphaFoldDB" id="A0A212L8P9"/>
<protein>
    <recommendedName>
        <fullName evidence="3">Tail fiber protein</fullName>
    </recommendedName>
</protein>
<sequence length="572" mass="56680">MTMPYSPSRAVYEGNDAATRFPFSFKVWDASQLVVTLTSPDGATTEASGWTADIGASGGEIVYLHEAAPLPAGWKLAVTRNMPFTQEVNLVSASRFDPQVIEDALDQATAERQQTLEMMRRAVILPATSDKSPQDMVLEVYAARDDAQSASSAAHAAKTAAGQSAAQAAASAAGASAAVAAAAATAVIAATAQADRAQGAANVAQAAAGAAADDARQAVAAELNRASSEADRAQSEADRAQMEANHAQNLANVGPATSDKLGFVKIGEGIAVTEGGIISVPPPPEIKLATKYGAGTVIVGAGLDVSGPTEEGQGLPAPGTLSLAAHLNESGEKYGKGDSQFFGHVKLVDDFEQNADATSGISISPKGVKTAFDRLVGIIGEQVITSSRTWVVPETGRYQITAVGGGGNGGAGGKGVSGYNEDRTWELHGGGGGGGGAGERTQITQTLTKNASYVLTVGGVSGASSFGGLLTARGGGGGGNGEPATGWSGEELRGGYGGAGGTSYGSAAGAGSAYTYWGGGSGGSGATSYDGYYGNGGSGGAGGTAGWAAGSYPGSGGSAGRQGCIKIKIVPV</sequence>
<proteinExistence type="predicted"/>
<dbReference type="RefSeq" id="WP_179980939.1">
    <property type="nucleotide sequence ID" value="NZ_LT608333.1"/>
</dbReference>
<dbReference type="EMBL" id="FMJC01000002">
    <property type="protein sequence ID" value="SCM73953.1"/>
    <property type="molecule type" value="Genomic_DNA"/>
</dbReference>
<feature type="region of interest" description="Disordered" evidence="1">
    <location>
        <begin position="222"/>
        <end position="243"/>
    </location>
</feature>